<evidence type="ECO:0000313" key="3">
    <source>
        <dbReference type="Proteomes" id="UP000828390"/>
    </source>
</evidence>
<sequence>MASGPTASKVDTAPKMDDMMKQFKSMYDFLKEMFEPSPQKGKPLQDVSAAIYSPQGGNFFKTIRFVTERMSSSLDSARPVNISSSAGQKFTRSPGAKRKEG</sequence>
<dbReference type="AlphaFoldDB" id="A0A9D4H9L0"/>
<proteinExistence type="predicted"/>
<keyword evidence="3" id="KW-1185">Reference proteome</keyword>
<evidence type="ECO:0000313" key="2">
    <source>
        <dbReference type="EMBL" id="KAH3830995.1"/>
    </source>
</evidence>
<comment type="caution">
    <text evidence="2">The sequence shown here is derived from an EMBL/GenBank/DDBJ whole genome shotgun (WGS) entry which is preliminary data.</text>
</comment>
<name>A0A9D4H9L0_DREPO</name>
<evidence type="ECO:0000256" key="1">
    <source>
        <dbReference type="SAM" id="MobiDB-lite"/>
    </source>
</evidence>
<gene>
    <name evidence="2" type="ORF">DPMN_104254</name>
</gene>
<feature type="compositionally biased region" description="Polar residues" evidence="1">
    <location>
        <begin position="72"/>
        <end position="91"/>
    </location>
</feature>
<dbReference type="EMBL" id="JAIWYP010000004">
    <property type="protein sequence ID" value="KAH3830995.1"/>
    <property type="molecule type" value="Genomic_DNA"/>
</dbReference>
<reference evidence="2" key="2">
    <citation type="submission" date="2020-11" db="EMBL/GenBank/DDBJ databases">
        <authorList>
            <person name="McCartney M.A."/>
            <person name="Auch B."/>
            <person name="Kono T."/>
            <person name="Mallez S."/>
            <person name="Becker A."/>
            <person name="Gohl D.M."/>
            <person name="Silverstein K.A.T."/>
            <person name="Koren S."/>
            <person name="Bechman K.B."/>
            <person name="Herman A."/>
            <person name="Abrahante J.E."/>
            <person name="Garbe J."/>
        </authorList>
    </citation>
    <scope>NUCLEOTIDE SEQUENCE</scope>
    <source>
        <strain evidence="2">Duluth1</strain>
        <tissue evidence="2">Whole animal</tissue>
    </source>
</reference>
<accession>A0A9D4H9L0</accession>
<feature type="region of interest" description="Disordered" evidence="1">
    <location>
        <begin position="72"/>
        <end position="101"/>
    </location>
</feature>
<organism evidence="2 3">
    <name type="scientific">Dreissena polymorpha</name>
    <name type="common">Zebra mussel</name>
    <name type="synonym">Mytilus polymorpha</name>
    <dbReference type="NCBI Taxonomy" id="45954"/>
    <lineage>
        <taxon>Eukaryota</taxon>
        <taxon>Metazoa</taxon>
        <taxon>Spiralia</taxon>
        <taxon>Lophotrochozoa</taxon>
        <taxon>Mollusca</taxon>
        <taxon>Bivalvia</taxon>
        <taxon>Autobranchia</taxon>
        <taxon>Heteroconchia</taxon>
        <taxon>Euheterodonta</taxon>
        <taxon>Imparidentia</taxon>
        <taxon>Neoheterodontei</taxon>
        <taxon>Myida</taxon>
        <taxon>Dreissenoidea</taxon>
        <taxon>Dreissenidae</taxon>
        <taxon>Dreissena</taxon>
    </lineage>
</organism>
<dbReference type="Proteomes" id="UP000828390">
    <property type="component" value="Unassembled WGS sequence"/>
</dbReference>
<reference evidence="2" key="1">
    <citation type="journal article" date="2019" name="bioRxiv">
        <title>The Genome of the Zebra Mussel, Dreissena polymorpha: A Resource for Invasive Species Research.</title>
        <authorList>
            <person name="McCartney M.A."/>
            <person name="Auch B."/>
            <person name="Kono T."/>
            <person name="Mallez S."/>
            <person name="Zhang Y."/>
            <person name="Obille A."/>
            <person name="Becker A."/>
            <person name="Abrahante J.E."/>
            <person name="Garbe J."/>
            <person name="Badalamenti J.P."/>
            <person name="Herman A."/>
            <person name="Mangelson H."/>
            <person name="Liachko I."/>
            <person name="Sullivan S."/>
            <person name="Sone E.D."/>
            <person name="Koren S."/>
            <person name="Silverstein K.A.T."/>
            <person name="Beckman K.B."/>
            <person name="Gohl D.M."/>
        </authorList>
    </citation>
    <scope>NUCLEOTIDE SEQUENCE</scope>
    <source>
        <strain evidence="2">Duluth1</strain>
        <tissue evidence="2">Whole animal</tissue>
    </source>
</reference>
<protein>
    <submittedName>
        <fullName evidence="2">Uncharacterized protein</fullName>
    </submittedName>
</protein>